<sequence>MKLLCISNGHGEDAIALPVLQELRKLSPAIEIIALPIVGVGKAYSSNGFSIASKVQVMPSGGFLNQDNRQLVRDLQGGLVGLTIDQIRTARGWAQAGGKILAVGDIVPLLFAWLSGAEYAFIGTAKSEYYIRDRHGQVLPSQLNSIEVKTGSYYLPWERWLLSRSRCKAVFARDKLTAEILRRWQIPTFDLGNPMTDGVASAIAPVFYRPHSAQLELARPLIVTLLPGSRPPEAYANWRCILIAVNSLILAFKQREIVCLAAIVPTLDLEILGGILCDLGWERVVRIDRDLTDAIAAPGTIYYRRDQIAIAISTQAYAQFMQQGDCAIAMAGTATEQFIGLGKPAFIIPGAGPQFTPAFAEAQTRLLGESVILVPQPKDVGLEIWQLLQQPDRLQSIAENGLLRMGTPGAARRIAKCLIDVMS</sequence>
<dbReference type="PATRIC" id="fig|1173020.3.peg.5451"/>
<gene>
    <name evidence="1" type="ORF">Cha6605_4771</name>
</gene>
<dbReference type="AlphaFoldDB" id="K9UML4"/>
<evidence type="ECO:0000313" key="2">
    <source>
        <dbReference type="Proteomes" id="UP000010366"/>
    </source>
</evidence>
<reference evidence="1 2" key="1">
    <citation type="submission" date="2012-05" db="EMBL/GenBank/DDBJ databases">
        <title>Finished chromosome of genome of Chamaesiphon sp. PCC 6605.</title>
        <authorList>
            <consortium name="US DOE Joint Genome Institute"/>
            <person name="Gugger M."/>
            <person name="Coursin T."/>
            <person name="Rippka R."/>
            <person name="Tandeau De Marsac N."/>
            <person name="Huntemann M."/>
            <person name="Wei C.-L."/>
            <person name="Han J."/>
            <person name="Detter J.C."/>
            <person name="Han C."/>
            <person name="Tapia R."/>
            <person name="Chen A."/>
            <person name="Kyrpides N."/>
            <person name="Mavromatis K."/>
            <person name="Markowitz V."/>
            <person name="Szeto E."/>
            <person name="Ivanova N."/>
            <person name="Pagani I."/>
            <person name="Pati A."/>
            <person name="Goodwin L."/>
            <person name="Nordberg H.P."/>
            <person name="Cantor M.N."/>
            <person name="Hua S.X."/>
            <person name="Woyke T."/>
            <person name="Kerfeld C.A."/>
        </authorList>
    </citation>
    <scope>NUCLEOTIDE SEQUENCE [LARGE SCALE GENOMIC DNA]</scope>
    <source>
        <strain evidence="2">ATCC 27169 / PCC 6605</strain>
    </source>
</reference>
<dbReference type="RefSeq" id="WP_015161778.1">
    <property type="nucleotide sequence ID" value="NC_019697.1"/>
</dbReference>
<protein>
    <recommendedName>
        <fullName evidence="3">Lipid-A-disaccharide synthase</fullName>
    </recommendedName>
</protein>
<dbReference type="PANTHER" id="PTHR39517">
    <property type="entry name" value="SLL0192 PROTEIN"/>
    <property type="match status" value="1"/>
</dbReference>
<dbReference type="NCBIfam" id="TIGR03492">
    <property type="entry name" value="lipid-A-disaccharide synthase-related protein"/>
    <property type="match status" value="1"/>
</dbReference>
<keyword evidence="2" id="KW-1185">Reference proteome</keyword>
<proteinExistence type="predicted"/>
<evidence type="ECO:0008006" key="3">
    <source>
        <dbReference type="Google" id="ProtNLM"/>
    </source>
</evidence>
<dbReference type="STRING" id="1173020.Cha6605_4771"/>
<dbReference type="KEGG" id="cmp:Cha6605_4771"/>
<dbReference type="OrthoDB" id="29253at2"/>
<dbReference type="HOGENOM" id="CLU_035659_0_0_3"/>
<name>K9UML4_CHAP6</name>
<evidence type="ECO:0000313" key="1">
    <source>
        <dbReference type="EMBL" id="AFY95686.1"/>
    </source>
</evidence>
<dbReference type="PANTHER" id="PTHR39517:SF1">
    <property type="entry name" value="LIPID-A-DISACCHARIDE SYNTHASE"/>
    <property type="match status" value="1"/>
</dbReference>
<dbReference type="EMBL" id="CP003600">
    <property type="protein sequence ID" value="AFY95686.1"/>
    <property type="molecule type" value="Genomic_DNA"/>
</dbReference>
<dbReference type="SUPFAM" id="SSF53756">
    <property type="entry name" value="UDP-Glycosyltransferase/glycogen phosphorylase"/>
    <property type="match status" value="1"/>
</dbReference>
<accession>K9UML4</accession>
<organism evidence="1 2">
    <name type="scientific">Chamaesiphon minutus (strain ATCC 27169 / PCC 6605)</name>
    <dbReference type="NCBI Taxonomy" id="1173020"/>
    <lineage>
        <taxon>Bacteria</taxon>
        <taxon>Bacillati</taxon>
        <taxon>Cyanobacteriota</taxon>
        <taxon>Cyanophyceae</taxon>
        <taxon>Gomontiellales</taxon>
        <taxon>Chamaesiphonaceae</taxon>
        <taxon>Chamaesiphon</taxon>
    </lineage>
</organism>
<dbReference type="Proteomes" id="UP000010366">
    <property type="component" value="Chromosome"/>
</dbReference>
<dbReference type="InterPro" id="IPR019994">
    <property type="entry name" value="Lipid-A-disac_synthase-rel_put"/>
</dbReference>
<dbReference type="eggNOG" id="COG4370">
    <property type="taxonomic scope" value="Bacteria"/>
</dbReference>